<keyword evidence="1" id="KW-0812">Transmembrane</keyword>
<evidence type="ECO:0000259" key="2">
    <source>
        <dbReference type="Pfam" id="PF20151"/>
    </source>
</evidence>
<dbReference type="InParanoid" id="A0A0D0ARK1"/>
<feature type="transmembrane region" description="Helical" evidence="1">
    <location>
        <begin position="119"/>
        <end position="142"/>
    </location>
</feature>
<sequence length="275" mass="31425">MHSSNSITYVLYKSKSRTLSSDHTLSSSFISTMTYVSNNPSWWQYIYWCYIFNYFLVASSTAVVYDWALTFAQEFDLVWKQRWSFMNVLYVCVRYIGIVYSTTYILANLPVSMTDKVSNILYFMTVWTPVIVNAIIGVIMTIRIHAMYQGSKKILVFLIVILLLCTTAIAVIAAMGNINASGLEIVLSGNNMCFNLNDGAGLRLIDEMFIPTLVWEVLALGLSVWIVIKHIHELRQSPTTSTIEDVFTVLLRSHVLYFLGAQFLWDLVFITAFTR</sequence>
<dbReference type="Proteomes" id="UP000054485">
    <property type="component" value="Unassembled WGS sequence"/>
</dbReference>
<feature type="transmembrane region" description="Helical" evidence="1">
    <location>
        <begin position="249"/>
        <end position="273"/>
    </location>
</feature>
<feature type="domain" description="DUF6533" evidence="2">
    <location>
        <begin position="54"/>
        <end position="99"/>
    </location>
</feature>
<gene>
    <name evidence="3" type="ORF">CY34DRAFT_253645</name>
</gene>
<dbReference type="EMBL" id="KN835293">
    <property type="protein sequence ID" value="KIK40694.1"/>
    <property type="molecule type" value="Genomic_DNA"/>
</dbReference>
<dbReference type="InterPro" id="IPR045340">
    <property type="entry name" value="DUF6533"/>
</dbReference>
<dbReference type="Pfam" id="PF20151">
    <property type="entry name" value="DUF6533"/>
    <property type="match status" value="1"/>
</dbReference>
<feature type="transmembrane region" description="Helical" evidence="1">
    <location>
        <begin position="208"/>
        <end position="228"/>
    </location>
</feature>
<proteinExistence type="predicted"/>
<organism evidence="3 4">
    <name type="scientific">Suillus luteus UH-Slu-Lm8-n1</name>
    <dbReference type="NCBI Taxonomy" id="930992"/>
    <lineage>
        <taxon>Eukaryota</taxon>
        <taxon>Fungi</taxon>
        <taxon>Dikarya</taxon>
        <taxon>Basidiomycota</taxon>
        <taxon>Agaricomycotina</taxon>
        <taxon>Agaricomycetes</taxon>
        <taxon>Agaricomycetidae</taxon>
        <taxon>Boletales</taxon>
        <taxon>Suillineae</taxon>
        <taxon>Suillaceae</taxon>
        <taxon>Suillus</taxon>
    </lineage>
</organism>
<evidence type="ECO:0000256" key="1">
    <source>
        <dbReference type="SAM" id="Phobius"/>
    </source>
</evidence>
<reference evidence="4" key="2">
    <citation type="submission" date="2015-01" db="EMBL/GenBank/DDBJ databases">
        <title>Evolutionary Origins and Diversification of the Mycorrhizal Mutualists.</title>
        <authorList>
            <consortium name="DOE Joint Genome Institute"/>
            <consortium name="Mycorrhizal Genomics Consortium"/>
            <person name="Kohler A."/>
            <person name="Kuo A."/>
            <person name="Nagy L.G."/>
            <person name="Floudas D."/>
            <person name="Copeland A."/>
            <person name="Barry K.W."/>
            <person name="Cichocki N."/>
            <person name="Veneault-Fourrey C."/>
            <person name="LaButti K."/>
            <person name="Lindquist E.A."/>
            <person name="Lipzen A."/>
            <person name="Lundell T."/>
            <person name="Morin E."/>
            <person name="Murat C."/>
            <person name="Riley R."/>
            <person name="Ohm R."/>
            <person name="Sun H."/>
            <person name="Tunlid A."/>
            <person name="Henrissat B."/>
            <person name="Grigoriev I.V."/>
            <person name="Hibbett D.S."/>
            <person name="Martin F."/>
        </authorList>
    </citation>
    <scope>NUCLEOTIDE SEQUENCE [LARGE SCALE GENOMIC DNA]</scope>
    <source>
        <strain evidence="4">UH-Slu-Lm8-n1</strain>
    </source>
</reference>
<dbReference type="HOGENOM" id="CLU_057751_0_1_1"/>
<dbReference type="AlphaFoldDB" id="A0A0D0ARK1"/>
<protein>
    <recommendedName>
        <fullName evidence="2">DUF6533 domain-containing protein</fullName>
    </recommendedName>
</protein>
<feature type="transmembrane region" description="Helical" evidence="1">
    <location>
        <begin position="88"/>
        <end position="107"/>
    </location>
</feature>
<keyword evidence="1" id="KW-0472">Membrane</keyword>
<reference evidence="3 4" key="1">
    <citation type="submission" date="2014-04" db="EMBL/GenBank/DDBJ databases">
        <authorList>
            <consortium name="DOE Joint Genome Institute"/>
            <person name="Kuo A."/>
            <person name="Ruytinx J."/>
            <person name="Rineau F."/>
            <person name="Colpaert J."/>
            <person name="Kohler A."/>
            <person name="Nagy L.G."/>
            <person name="Floudas D."/>
            <person name="Copeland A."/>
            <person name="Barry K.W."/>
            <person name="Cichocki N."/>
            <person name="Veneault-Fourrey C."/>
            <person name="LaButti K."/>
            <person name="Lindquist E.A."/>
            <person name="Lipzen A."/>
            <person name="Lundell T."/>
            <person name="Morin E."/>
            <person name="Murat C."/>
            <person name="Sun H."/>
            <person name="Tunlid A."/>
            <person name="Henrissat B."/>
            <person name="Grigoriev I.V."/>
            <person name="Hibbett D.S."/>
            <person name="Martin F."/>
            <person name="Nordberg H.P."/>
            <person name="Cantor M.N."/>
            <person name="Hua S.X."/>
        </authorList>
    </citation>
    <scope>NUCLEOTIDE SEQUENCE [LARGE SCALE GENOMIC DNA]</scope>
    <source>
        <strain evidence="3 4">UH-Slu-Lm8-n1</strain>
    </source>
</reference>
<dbReference type="STRING" id="930992.A0A0D0ARK1"/>
<accession>A0A0D0ARK1</accession>
<feature type="transmembrane region" description="Helical" evidence="1">
    <location>
        <begin position="154"/>
        <end position="178"/>
    </location>
</feature>
<evidence type="ECO:0000313" key="3">
    <source>
        <dbReference type="EMBL" id="KIK40694.1"/>
    </source>
</evidence>
<feature type="transmembrane region" description="Helical" evidence="1">
    <location>
        <begin position="45"/>
        <end position="68"/>
    </location>
</feature>
<keyword evidence="4" id="KW-1185">Reference proteome</keyword>
<evidence type="ECO:0000313" key="4">
    <source>
        <dbReference type="Proteomes" id="UP000054485"/>
    </source>
</evidence>
<keyword evidence="1" id="KW-1133">Transmembrane helix</keyword>
<dbReference type="OrthoDB" id="3349377at2759"/>
<name>A0A0D0ARK1_9AGAM</name>